<evidence type="ECO:0000256" key="1">
    <source>
        <dbReference type="SAM" id="SignalP"/>
    </source>
</evidence>
<keyword evidence="3" id="KW-1185">Reference proteome</keyword>
<keyword evidence="1" id="KW-0732">Signal</keyword>
<feature type="chain" id="PRO_5002543931" evidence="1">
    <location>
        <begin position="17"/>
        <end position="67"/>
    </location>
</feature>
<dbReference type="EMBL" id="LCUC01000479">
    <property type="protein sequence ID" value="KKY30447.1"/>
    <property type="molecule type" value="Genomic_DNA"/>
</dbReference>
<name>A0A0G2F6W9_9PEZI</name>
<proteinExistence type="predicted"/>
<protein>
    <submittedName>
        <fullName evidence="2">Uncharacterized protein</fullName>
    </submittedName>
</protein>
<dbReference type="AlphaFoldDB" id="A0A0G2F6W9"/>
<dbReference type="Proteomes" id="UP000034680">
    <property type="component" value="Unassembled WGS sequence"/>
</dbReference>
<comment type="caution">
    <text evidence="2">The sequence shown here is derived from an EMBL/GenBank/DDBJ whole genome shotgun (WGS) entry which is preliminary data.</text>
</comment>
<sequence>MKPSTLLLSILPLALAAPLAEPEPVADIEARQKYGSYGDKSGGYGNYYGAYKKDLTDVLAAAAYYLE</sequence>
<reference evidence="2 3" key="2">
    <citation type="submission" date="2015-05" db="EMBL/GenBank/DDBJ databases">
        <authorList>
            <person name="Morales-Cruz A."/>
            <person name="Amrine K.C."/>
            <person name="Cantu D."/>
        </authorList>
    </citation>
    <scope>NUCLEOTIDE SEQUENCE [LARGE SCALE GENOMIC DNA]</scope>
    <source>
        <strain evidence="2">DA912</strain>
    </source>
</reference>
<evidence type="ECO:0000313" key="3">
    <source>
        <dbReference type="Proteomes" id="UP000034680"/>
    </source>
</evidence>
<accession>A0A0G2F6W9</accession>
<reference evidence="2 3" key="1">
    <citation type="submission" date="2015-05" db="EMBL/GenBank/DDBJ databases">
        <title>Distinctive expansion of gene families associated with plant cell wall degradation and secondary metabolism in the genomes of grapevine trunk pathogens.</title>
        <authorList>
            <person name="Lawrence D.P."/>
            <person name="Travadon R."/>
            <person name="Rolshausen P.E."/>
            <person name="Baumgartner K."/>
        </authorList>
    </citation>
    <scope>NUCLEOTIDE SEQUENCE [LARGE SCALE GENOMIC DNA]</scope>
    <source>
        <strain evidence="2">DA912</strain>
    </source>
</reference>
<gene>
    <name evidence="2" type="ORF">UCDDA912_g09610</name>
</gene>
<evidence type="ECO:0000313" key="2">
    <source>
        <dbReference type="EMBL" id="KKY30447.1"/>
    </source>
</evidence>
<organism evidence="2 3">
    <name type="scientific">Diaporthe ampelina</name>
    <dbReference type="NCBI Taxonomy" id="1214573"/>
    <lineage>
        <taxon>Eukaryota</taxon>
        <taxon>Fungi</taxon>
        <taxon>Dikarya</taxon>
        <taxon>Ascomycota</taxon>
        <taxon>Pezizomycotina</taxon>
        <taxon>Sordariomycetes</taxon>
        <taxon>Sordariomycetidae</taxon>
        <taxon>Diaporthales</taxon>
        <taxon>Diaporthaceae</taxon>
        <taxon>Diaporthe</taxon>
    </lineage>
</organism>
<feature type="signal peptide" evidence="1">
    <location>
        <begin position="1"/>
        <end position="16"/>
    </location>
</feature>